<name>A0A364MS80_STELY</name>
<feature type="transmembrane region" description="Helical" evidence="2">
    <location>
        <begin position="763"/>
        <end position="786"/>
    </location>
</feature>
<feature type="region of interest" description="Disordered" evidence="1">
    <location>
        <begin position="813"/>
        <end position="882"/>
    </location>
</feature>
<comment type="caution">
    <text evidence="4">The sequence shown here is derived from an EMBL/GenBank/DDBJ whole genome shotgun (WGS) entry which is preliminary data.</text>
</comment>
<evidence type="ECO:0000259" key="3">
    <source>
        <dbReference type="PROSITE" id="PS51819"/>
    </source>
</evidence>
<dbReference type="InterPro" id="IPR021369">
    <property type="entry name" value="DUF2985"/>
</dbReference>
<organism evidence="4 5">
    <name type="scientific">Stemphylium lycopersici</name>
    <name type="common">Tomato gray leaf spot disease fungus</name>
    <name type="synonym">Thyrospora lycopersici</name>
    <dbReference type="NCBI Taxonomy" id="183478"/>
    <lineage>
        <taxon>Eukaryota</taxon>
        <taxon>Fungi</taxon>
        <taxon>Dikarya</taxon>
        <taxon>Ascomycota</taxon>
        <taxon>Pezizomycotina</taxon>
        <taxon>Dothideomycetes</taxon>
        <taxon>Pleosporomycetidae</taxon>
        <taxon>Pleosporales</taxon>
        <taxon>Pleosporineae</taxon>
        <taxon>Pleosporaceae</taxon>
        <taxon>Stemphylium</taxon>
    </lineage>
</organism>
<keyword evidence="5" id="KW-1185">Reference proteome</keyword>
<dbReference type="Gene3D" id="3.10.180.10">
    <property type="entry name" value="2,3-Dihydroxybiphenyl 1,2-Dioxygenase, domain 1"/>
    <property type="match status" value="1"/>
</dbReference>
<feature type="compositionally biased region" description="Basic and acidic residues" evidence="1">
    <location>
        <begin position="833"/>
        <end position="874"/>
    </location>
</feature>
<feature type="compositionally biased region" description="Polar residues" evidence="1">
    <location>
        <begin position="278"/>
        <end position="299"/>
    </location>
</feature>
<accession>A0A364MS80</accession>
<dbReference type="PANTHER" id="PTHR35872:SF2">
    <property type="entry name" value="INTEGRAL MEMBRANE PROTEIN (AFU_ORTHOLOGUE AFUA_5G07110)"/>
    <property type="match status" value="1"/>
</dbReference>
<evidence type="ECO:0000256" key="1">
    <source>
        <dbReference type="SAM" id="MobiDB-lite"/>
    </source>
</evidence>
<feature type="compositionally biased region" description="Polar residues" evidence="1">
    <location>
        <begin position="404"/>
        <end position="423"/>
    </location>
</feature>
<dbReference type="EMBL" id="QGDH01000256">
    <property type="protein sequence ID" value="RAR01659.1"/>
    <property type="molecule type" value="Genomic_DNA"/>
</dbReference>
<feature type="transmembrane region" description="Helical" evidence="2">
    <location>
        <begin position="574"/>
        <end position="600"/>
    </location>
</feature>
<protein>
    <submittedName>
        <fullName evidence="4">Integral membrane protein</fullName>
    </submittedName>
</protein>
<gene>
    <name evidence="4" type="ORF">DDE83_008835</name>
</gene>
<dbReference type="InterPro" id="IPR037523">
    <property type="entry name" value="VOC_core"/>
</dbReference>
<feature type="domain" description="VOC" evidence="3">
    <location>
        <begin position="34"/>
        <end position="170"/>
    </location>
</feature>
<dbReference type="OrthoDB" id="3365211at2759"/>
<feature type="region of interest" description="Disordered" evidence="1">
    <location>
        <begin position="184"/>
        <end position="317"/>
    </location>
</feature>
<dbReference type="SUPFAM" id="SSF54593">
    <property type="entry name" value="Glyoxalase/Bleomycin resistance protein/Dihydroxybiphenyl dioxygenase"/>
    <property type="match status" value="1"/>
</dbReference>
<sequence>MSSNNPNFPQGPYESGTHIAPPPRPSSPATAGYSLNHFMMRIKDPKKSLEFYCDCLGMHVVFIFNAGPWQIYYLGSRDTNMVNIRQSKGLLELYHIPADASTPYSSGNDYSAGGVGFGHIGFTVPNVAEATERVKSFGFEVMKPLDEAKEDQMALPDEIVQGKHGEVVEGYKHVFKQLTFVKDPDSKTRSARNRLAEATSSGSGTGELHGPHQSLAPHENSSTYAVNEGYQGGEPGTNAQDFGAADDQPTQQPVLEPPTSLQSSIDAGSHVPKPTRASDPSSHVTYNTLSAQRARSNSAPDRGTPPPQQYPRRPQVGRQASIGIRRMPSSNALRQAAQQPNASNLRLSTPLPALDEEQELGQLPSNSSQSTLTNPMPDQSRLRKVKSAVQVRIPFWGKKDEGKSPTSDTHPTTTQEDASTNYSSGMVDVLDTLDPEVSTLTSLTNMQNSLFIPNLPFLNRRPTYNLRRRKSETESLEEINRILAPALAAQAQEQQAPPRLQRSPTGTTTTTMMTIDSQLSESRYAVLPEDTDLSGWSVADKKEVNDHVRHMLHSRRSKMKRSLKGFGHYVSRPLGFLVTLYAFLITAFGLAWVLFLIGWANVGGQQIYVVHVIDSVLVALFAVVGDGLAPFRAVDTYHMIYIAHYHHFTWSRRKKEMLPDLTDHNDLPAEHAPVSGPRSVDPEDPEKQWEFTVLTPKQQEKLEHHQSKFCKSHSFYKPHETETHYAFPLRLLVAIVVLLDCHSLLQISLGACTWGIYYKHRPFAITTVILCCSICCNATAGLLIWLGDKKTRKKDVLERMNRQELTEQAIKEVKKKKEKENESGGEEGGAAAGRDKEKRKISLDAFRPRKSIDAQGKDRDRGKEERDVEKKEEAMASGGILQ</sequence>
<reference evidence="5" key="1">
    <citation type="submission" date="2018-05" db="EMBL/GenBank/DDBJ databases">
        <title>Draft genome sequence of Stemphylium lycopersici strain CIDEFI 213.</title>
        <authorList>
            <person name="Medina R."/>
            <person name="Franco M.E.E."/>
            <person name="Lucentini C.G."/>
            <person name="Saparrat M.C.N."/>
            <person name="Balatti P.A."/>
        </authorList>
    </citation>
    <scope>NUCLEOTIDE SEQUENCE [LARGE SCALE GENOMIC DNA]</scope>
    <source>
        <strain evidence="5">CIDEFI 213</strain>
    </source>
</reference>
<dbReference type="InterPro" id="IPR004360">
    <property type="entry name" value="Glyas_Fos-R_dOase_dom"/>
</dbReference>
<feature type="compositionally biased region" description="Polar residues" evidence="1">
    <location>
        <begin position="248"/>
        <end position="266"/>
    </location>
</feature>
<feature type="region of interest" description="Disordered" evidence="1">
    <location>
        <begin position="1"/>
        <end position="26"/>
    </location>
</feature>
<dbReference type="InterPro" id="IPR029068">
    <property type="entry name" value="Glyas_Bleomycin-R_OHBP_Dase"/>
</dbReference>
<dbReference type="AlphaFoldDB" id="A0A364MS80"/>
<feature type="region of interest" description="Disordered" evidence="1">
    <location>
        <begin position="361"/>
        <end position="423"/>
    </location>
</feature>
<keyword evidence="2" id="KW-0812">Transmembrane</keyword>
<dbReference type="Pfam" id="PF00903">
    <property type="entry name" value="Glyoxalase"/>
    <property type="match status" value="1"/>
</dbReference>
<feature type="region of interest" description="Disordered" evidence="1">
    <location>
        <begin position="490"/>
        <end position="510"/>
    </location>
</feature>
<evidence type="ECO:0000256" key="2">
    <source>
        <dbReference type="SAM" id="Phobius"/>
    </source>
</evidence>
<dbReference type="Pfam" id="PF11204">
    <property type="entry name" value="DUF2985"/>
    <property type="match status" value="1"/>
</dbReference>
<evidence type="ECO:0000313" key="4">
    <source>
        <dbReference type="EMBL" id="RAR01659.1"/>
    </source>
</evidence>
<keyword evidence="2" id="KW-0472">Membrane</keyword>
<dbReference type="PANTHER" id="PTHR35872">
    <property type="entry name" value="INTEGRAL MEMBRANE PROTEIN (AFU_ORTHOLOGUE AFUA_5G07110)"/>
    <property type="match status" value="1"/>
</dbReference>
<dbReference type="STRING" id="183478.A0A364MS80"/>
<dbReference type="Proteomes" id="UP000249619">
    <property type="component" value="Unassembled WGS sequence"/>
</dbReference>
<evidence type="ECO:0000313" key="5">
    <source>
        <dbReference type="Proteomes" id="UP000249619"/>
    </source>
</evidence>
<feature type="compositionally biased region" description="Polar residues" evidence="1">
    <location>
        <begin position="363"/>
        <end position="377"/>
    </location>
</feature>
<proteinExistence type="predicted"/>
<dbReference type="PROSITE" id="PS51819">
    <property type="entry name" value="VOC"/>
    <property type="match status" value="1"/>
</dbReference>
<feature type="transmembrane region" description="Helical" evidence="2">
    <location>
        <begin position="606"/>
        <end position="629"/>
    </location>
</feature>
<dbReference type="CDD" id="cd07233">
    <property type="entry name" value="GlxI_Zn"/>
    <property type="match status" value="1"/>
</dbReference>
<keyword evidence="2" id="KW-1133">Transmembrane helix</keyword>